<reference evidence="2" key="2">
    <citation type="submission" date="2020-09" db="EMBL/GenBank/DDBJ databases">
        <authorList>
            <person name="Sun Q."/>
            <person name="Ohkuma M."/>
        </authorList>
    </citation>
    <scope>NUCLEOTIDE SEQUENCE</scope>
    <source>
        <strain evidence="2">JCM 10088</strain>
    </source>
</reference>
<reference evidence="2" key="1">
    <citation type="journal article" date="2014" name="Int. J. Syst. Evol. Microbiol.">
        <title>Complete genome sequence of Corynebacterium casei LMG S-19264T (=DSM 44701T), isolated from a smear-ripened cheese.</title>
        <authorList>
            <consortium name="US DOE Joint Genome Institute (JGI-PGF)"/>
            <person name="Walter F."/>
            <person name="Albersmeier A."/>
            <person name="Kalinowski J."/>
            <person name="Ruckert C."/>
        </authorList>
    </citation>
    <scope>NUCLEOTIDE SEQUENCE</scope>
    <source>
        <strain evidence="2">JCM 10088</strain>
    </source>
</reference>
<evidence type="ECO:0000256" key="1">
    <source>
        <dbReference type="SAM" id="Phobius"/>
    </source>
</evidence>
<feature type="transmembrane region" description="Helical" evidence="1">
    <location>
        <begin position="104"/>
        <end position="122"/>
    </location>
</feature>
<keyword evidence="1" id="KW-1133">Transmembrane helix</keyword>
<keyword evidence="3" id="KW-1185">Reference proteome</keyword>
<organism evidence="2 3">
    <name type="scientific">Thermocladium modestius</name>
    <dbReference type="NCBI Taxonomy" id="62609"/>
    <lineage>
        <taxon>Archaea</taxon>
        <taxon>Thermoproteota</taxon>
        <taxon>Thermoprotei</taxon>
        <taxon>Thermoproteales</taxon>
        <taxon>Thermoproteaceae</taxon>
        <taxon>Thermocladium</taxon>
    </lineage>
</organism>
<feature type="transmembrane region" description="Helical" evidence="1">
    <location>
        <begin position="82"/>
        <end position="98"/>
    </location>
</feature>
<feature type="transmembrane region" description="Helical" evidence="1">
    <location>
        <begin position="45"/>
        <end position="70"/>
    </location>
</feature>
<dbReference type="RefSeq" id="WP_188595659.1">
    <property type="nucleotide sequence ID" value="NZ_BMNL01000001.1"/>
</dbReference>
<accession>A0A830GUB5</accession>
<dbReference type="AlphaFoldDB" id="A0A830GUB5"/>
<keyword evidence="1" id="KW-0812">Transmembrane</keyword>
<evidence type="ECO:0000313" key="3">
    <source>
        <dbReference type="Proteomes" id="UP000610960"/>
    </source>
</evidence>
<sequence length="229" mass="24578">MNAENDVFDELVRLLSANALPLALIVALGLIAGIFAQLFHVTQYVYAALPLMLIGLIIYVLLTPVLRIYVQEDLISCKHANTLLAAVVGLIEIIVAGAEFYESPYMMLSSLVIIAILILAIYRRAVVDVKCVSLPTVYITIIPPGGVASEKRIQVRSAVTIGGPGSTIVVPAPAGTWIRIAQRGGSLSIYCSGAKMESEGSLRDVSGEVEMGDAVTLWLGETKVIIRRQ</sequence>
<protein>
    <submittedName>
        <fullName evidence="2">Uncharacterized protein</fullName>
    </submittedName>
</protein>
<comment type="caution">
    <text evidence="2">The sequence shown here is derived from an EMBL/GenBank/DDBJ whole genome shotgun (WGS) entry which is preliminary data.</text>
</comment>
<feature type="transmembrane region" description="Helical" evidence="1">
    <location>
        <begin position="20"/>
        <end position="39"/>
    </location>
</feature>
<evidence type="ECO:0000313" key="2">
    <source>
        <dbReference type="EMBL" id="GGP19324.1"/>
    </source>
</evidence>
<gene>
    <name evidence="2" type="ORF">GCM10007981_02550</name>
</gene>
<proteinExistence type="predicted"/>
<dbReference type="EMBL" id="BMNL01000001">
    <property type="protein sequence ID" value="GGP19324.1"/>
    <property type="molecule type" value="Genomic_DNA"/>
</dbReference>
<keyword evidence="1" id="KW-0472">Membrane</keyword>
<dbReference type="Proteomes" id="UP000610960">
    <property type="component" value="Unassembled WGS sequence"/>
</dbReference>
<name>A0A830GUB5_9CREN</name>